<evidence type="ECO:0000256" key="3">
    <source>
        <dbReference type="ARBA" id="ARBA00022475"/>
    </source>
</evidence>
<comment type="subcellular location">
    <subcellularLocation>
        <location evidence="1">Cell membrane</location>
        <topology evidence="1">Multi-pass membrane protein</topology>
    </subcellularLocation>
</comment>
<dbReference type="Proteomes" id="UP001652620">
    <property type="component" value="Chromosome 1"/>
</dbReference>
<feature type="domain" description="Ionotropic glutamate receptor C-terminal" evidence="11">
    <location>
        <begin position="415"/>
        <end position="697"/>
    </location>
</feature>
<reference evidence="13" key="2">
    <citation type="submission" date="2025-08" db="UniProtKB">
        <authorList>
            <consortium name="RefSeq"/>
        </authorList>
    </citation>
    <scope>IDENTIFICATION</scope>
    <source>
        <tissue evidence="13">Adult</tissue>
    </source>
</reference>
<protein>
    <submittedName>
        <fullName evidence="13">Ionotropic receptor 21a</fullName>
    </submittedName>
</protein>
<dbReference type="InterPro" id="IPR052192">
    <property type="entry name" value="Insect_Ionotropic_Sensory_Rcpt"/>
</dbReference>
<evidence type="ECO:0000256" key="9">
    <source>
        <dbReference type="SAM" id="Phobius"/>
    </source>
</evidence>
<dbReference type="GO" id="GO:0015276">
    <property type="term" value="F:ligand-gated monoatomic ion channel activity"/>
    <property type="evidence" value="ECO:0007669"/>
    <property type="project" value="InterPro"/>
</dbReference>
<dbReference type="AlphaFoldDB" id="A0A6I9VG03"/>
<evidence type="ECO:0000256" key="2">
    <source>
        <dbReference type="ARBA" id="ARBA00008685"/>
    </source>
</evidence>
<dbReference type="OrthoDB" id="6500454at2759"/>
<name>A0A6I9VG03_BACDO</name>
<keyword evidence="6 9" id="KW-0472">Membrane</keyword>
<sequence>MPPSWTRFLVQAALLLCSLQWVCSELATAAEVDRVACVSPTLIKRHNLNPQLYGGCEYRKRNATVSQFRRLRREIKPIFRGHPKPRGEVLANKFHMNSFGADQTDSLVKLVNKIAIEYLYKCPPVIYYDSFVKKSEAMILESLFKTFPITFYHGEINEHYKAINSRLRRRIDSQCKSYILFLSDPEMTRKIIGPQIESRVVLVARSTQWKLRDFLSSEASSNIVNLLVIGESLTETPSRERPYVLYTHKLYTDGLGSNTPIVLTSWIRGALSRPHVNLFPTKFANGFAGHSFQVSAINQPPFIFRIQSLSRGGSSHTNWDGLEYRLLNMIASKLNFTIDIIEPARRTNVKSVIDNIMLQVRTKAADIGMCGLYITDDRITETDMSIGHSRDCASFITLASKALPKYRAIMGPFQWPVWVCIVVIYLGAIFPIVYSDRLTLRHLIGNWGEMENMFWYVFGMFTNSLTFSGKYSWTSTQKTSTRLLIGSYWLFTIIITACYTGSIIAFVTLPAFPNTVDSVNDLLGLFFRVGTLDNGGWETWFQNSTHVPTVKLYKKMEFVSNLEEGIGNVTQSFFWNYAFLGSAAQLEFMVQKNFSDDNISRRSALHLSEECFALFQVGFLFPRDSVYKRKIDSMILLAQQSGLMNKILNEVKWSMQRSASGKLLQASSANALRERIQEERQLTTADTEGMFLLMGIGYLLGAIALVSEIVGGITNKCRQIVRRSRKSISSAWSSKRNSEDGEGLRTAAEQLAHEQRKEVKRKAEKQGFGMREFNLTKKTLKELYGNYYKQEPTYVLKDGKLLLETEALSTSSADYHSRDSSGEVPANMLPHLHCKKKAMLVAEIDVERERERELMAAAAEESLAALDACLKLEQDTDSSERSEDDVAYEYELFGSLVEPEGPLSTKLDDLNLFTEGAAELEKVENEPVEARKS</sequence>
<feature type="chain" id="PRO_5045114084" evidence="10">
    <location>
        <begin position="25"/>
        <end position="933"/>
    </location>
</feature>
<keyword evidence="4 9" id="KW-0812">Transmembrane</keyword>
<evidence type="ECO:0000256" key="5">
    <source>
        <dbReference type="ARBA" id="ARBA00022989"/>
    </source>
</evidence>
<evidence type="ECO:0000256" key="1">
    <source>
        <dbReference type="ARBA" id="ARBA00004651"/>
    </source>
</evidence>
<dbReference type="Gene3D" id="1.10.287.70">
    <property type="match status" value="1"/>
</dbReference>
<keyword evidence="7 13" id="KW-0675">Receptor</keyword>
<dbReference type="Gene3D" id="3.40.190.10">
    <property type="entry name" value="Periplasmic binding protein-like II"/>
    <property type="match status" value="1"/>
</dbReference>
<gene>
    <name evidence="13" type="primary">LOC105230815</name>
</gene>
<keyword evidence="8" id="KW-0325">Glycoprotein</keyword>
<dbReference type="GeneID" id="105230815"/>
<evidence type="ECO:0000256" key="6">
    <source>
        <dbReference type="ARBA" id="ARBA00023136"/>
    </source>
</evidence>
<dbReference type="GO" id="GO:0005886">
    <property type="term" value="C:plasma membrane"/>
    <property type="evidence" value="ECO:0007669"/>
    <property type="project" value="UniProtKB-SubCell"/>
</dbReference>
<accession>A0A6I9VG03</accession>
<dbReference type="GO" id="GO:0050907">
    <property type="term" value="P:detection of chemical stimulus involved in sensory perception"/>
    <property type="evidence" value="ECO:0007669"/>
    <property type="project" value="UniProtKB-ARBA"/>
</dbReference>
<evidence type="ECO:0000313" key="12">
    <source>
        <dbReference type="Proteomes" id="UP001652620"/>
    </source>
</evidence>
<feature type="transmembrane region" description="Helical" evidence="9">
    <location>
        <begin position="415"/>
        <end position="434"/>
    </location>
</feature>
<evidence type="ECO:0000256" key="10">
    <source>
        <dbReference type="SAM" id="SignalP"/>
    </source>
</evidence>
<keyword evidence="12" id="KW-1185">Reference proteome</keyword>
<dbReference type="RefSeq" id="XP_011210105.2">
    <property type="nucleotide sequence ID" value="XM_011211803.3"/>
</dbReference>
<evidence type="ECO:0000256" key="4">
    <source>
        <dbReference type="ARBA" id="ARBA00022692"/>
    </source>
</evidence>
<feature type="transmembrane region" description="Helical" evidence="9">
    <location>
        <begin position="690"/>
        <end position="713"/>
    </location>
</feature>
<comment type="similarity">
    <text evidence="2">Belongs to the glutamate-gated ion channel (TC 1.A.10.1) family.</text>
</comment>
<dbReference type="Pfam" id="PF00060">
    <property type="entry name" value="Lig_chan"/>
    <property type="match status" value="1"/>
</dbReference>
<evidence type="ECO:0000259" key="11">
    <source>
        <dbReference type="Pfam" id="PF00060"/>
    </source>
</evidence>
<keyword evidence="10" id="KW-0732">Signal</keyword>
<evidence type="ECO:0000256" key="8">
    <source>
        <dbReference type="ARBA" id="ARBA00023180"/>
    </source>
</evidence>
<dbReference type="InterPro" id="IPR001320">
    <property type="entry name" value="Iontro_rcpt_C"/>
</dbReference>
<dbReference type="KEGG" id="bdr:105230815"/>
<dbReference type="PANTHER" id="PTHR42643:SF24">
    <property type="entry name" value="IONOTROPIC RECEPTOR 60A"/>
    <property type="match status" value="1"/>
</dbReference>
<dbReference type="FunCoup" id="A0A6I9VG03">
    <property type="interactions" value="10"/>
</dbReference>
<proteinExistence type="inferred from homology"/>
<evidence type="ECO:0000256" key="7">
    <source>
        <dbReference type="ARBA" id="ARBA00023170"/>
    </source>
</evidence>
<feature type="transmembrane region" description="Helical" evidence="9">
    <location>
        <begin position="485"/>
        <end position="509"/>
    </location>
</feature>
<dbReference type="SUPFAM" id="SSF53850">
    <property type="entry name" value="Periplasmic binding protein-like II"/>
    <property type="match status" value="1"/>
</dbReference>
<dbReference type="PANTHER" id="PTHR42643">
    <property type="entry name" value="IONOTROPIC RECEPTOR 20A-RELATED"/>
    <property type="match status" value="1"/>
</dbReference>
<keyword evidence="5 9" id="KW-1133">Transmembrane helix</keyword>
<reference evidence="12" key="1">
    <citation type="submission" date="2025-05" db="UniProtKB">
        <authorList>
            <consortium name="RefSeq"/>
        </authorList>
    </citation>
    <scope>NUCLEOTIDE SEQUENCE [LARGE SCALE GENOMIC DNA]</scope>
</reference>
<keyword evidence="3" id="KW-1003">Cell membrane</keyword>
<organism evidence="12 13">
    <name type="scientific">Bactrocera dorsalis</name>
    <name type="common">Oriental fruit fly</name>
    <name type="synonym">Dacus dorsalis</name>
    <dbReference type="NCBI Taxonomy" id="27457"/>
    <lineage>
        <taxon>Eukaryota</taxon>
        <taxon>Metazoa</taxon>
        <taxon>Ecdysozoa</taxon>
        <taxon>Arthropoda</taxon>
        <taxon>Hexapoda</taxon>
        <taxon>Insecta</taxon>
        <taxon>Pterygota</taxon>
        <taxon>Neoptera</taxon>
        <taxon>Endopterygota</taxon>
        <taxon>Diptera</taxon>
        <taxon>Brachycera</taxon>
        <taxon>Muscomorpha</taxon>
        <taxon>Tephritoidea</taxon>
        <taxon>Tephritidae</taxon>
        <taxon>Bactrocera</taxon>
        <taxon>Bactrocera</taxon>
    </lineage>
</organism>
<dbReference type="InParanoid" id="A0A6I9VG03"/>
<feature type="signal peptide" evidence="10">
    <location>
        <begin position="1"/>
        <end position="24"/>
    </location>
</feature>
<evidence type="ECO:0000313" key="13">
    <source>
        <dbReference type="RefSeq" id="XP_011210105.2"/>
    </source>
</evidence>